<reference evidence="13 14" key="1">
    <citation type="journal article" date="2019" name="ISME J.">
        <title>Genome analyses of uncultured TG2/ZB3 bacteria in 'Margulisbacteria' specifically attached to ectosymbiotic spirochetes of protists in the termite gut.</title>
        <authorList>
            <person name="Utami Y.D."/>
            <person name="Kuwahara H."/>
            <person name="Igai K."/>
            <person name="Murakami T."/>
            <person name="Sugaya K."/>
            <person name="Morikawa T."/>
            <person name="Nagura Y."/>
            <person name="Yuki M."/>
            <person name="Deevong P."/>
            <person name="Inoue T."/>
            <person name="Kihara K."/>
            <person name="Lo N."/>
            <person name="Yamada A."/>
            <person name="Ohkuma M."/>
            <person name="Hongoh Y."/>
        </authorList>
    </citation>
    <scope>NUCLEOTIDE SEQUENCE [LARGE SCALE GENOMIC DNA]</scope>
    <source>
        <strain evidence="13">NkOx7-01</strain>
    </source>
</reference>
<dbReference type="EMBL" id="BGZN01000078">
    <property type="protein sequence ID" value="GBR74749.1"/>
    <property type="molecule type" value="Genomic_DNA"/>
</dbReference>
<evidence type="ECO:0000256" key="5">
    <source>
        <dbReference type="ARBA" id="ARBA00022598"/>
    </source>
</evidence>
<keyword evidence="5 11" id="KW-0436">Ligase</keyword>
<dbReference type="PROSITE" id="PS01057">
    <property type="entry name" value="SAICAR_SYNTHETASE_1"/>
    <property type="match status" value="1"/>
</dbReference>
<dbReference type="GO" id="GO:0004639">
    <property type="term" value="F:phosphoribosylaminoimidazolesuccinocarboxamide synthase activity"/>
    <property type="evidence" value="ECO:0007669"/>
    <property type="project" value="UniProtKB-UniRule"/>
</dbReference>
<dbReference type="NCBIfam" id="NF010568">
    <property type="entry name" value="PRK13961.1"/>
    <property type="match status" value="1"/>
</dbReference>
<dbReference type="CDD" id="cd01414">
    <property type="entry name" value="SAICAR_synt_Sc"/>
    <property type="match status" value="1"/>
</dbReference>
<organism evidence="13 14">
    <name type="scientific">Termititenax aidoneus</name>
    <dbReference type="NCBI Taxonomy" id="2218524"/>
    <lineage>
        <taxon>Bacteria</taxon>
        <taxon>Bacillati</taxon>
        <taxon>Candidatus Margulisiibacteriota</taxon>
        <taxon>Candidatus Termititenacia</taxon>
        <taxon>Candidatus Termititenacales</taxon>
        <taxon>Candidatus Termititenacaceae</taxon>
        <taxon>Candidatus Termititenax</taxon>
    </lineage>
</organism>
<name>A0A388TDT6_TERA1</name>
<evidence type="ECO:0000256" key="8">
    <source>
        <dbReference type="ARBA" id="ARBA00022840"/>
    </source>
</evidence>
<evidence type="ECO:0000256" key="4">
    <source>
        <dbReference type="ARBA" id="ARBA00016460"/>
    </source>
</evidence>
<dbReference type="GO" id="GO:0006189">
    <property type="term" value="P:'de novo' IMP biosynthetic process"/>
    <property type="evidence" value="ECO:0007669"/>
    <property type="project" value="UniProtKB-UniRule"/>
</dbReference>
<dbReference type="NCBIfam" id="TIGR00081">
    <property type="entry name" value="purC"/>
    <property type="match status" value="1"/>
</dbReference>
<keyword evidence="8 11" id="KW-0067">ATP-binding</keyword>
<dbReference type="SUPFAM" id="SSF56104">
    <property type="entry name" value="SAICAR synthase-like"/>
    <property type="match status" value="1"/>
</dbReference>
<evidence type="ECO:0000256" key="10">
    <source>
        <dbReference type="ARBA" id="ARBA00048475"/>
    </source>
</evidence>
<keyword evidence="14" id="KW-1185">Reference proteome</keyword>
<dbReference type="InterPro" id="IPR001636">
    <property type="entry name" value="SAICAR_synth"/>
</dbReference>
<gene>
    <name evidence="11 13" type="primary">purC</name>
    <name evidence="13" type="ORF">NO1_1874</name>
</gene>
<evidence type="ECO:0000256" key="1">
    <source>
        <dbReference type="ARBA" id="ARBA00004672"/>
    </source>
</evidence>
<comment type="catalytic activity">
    <reaction evidence="10 11">
        <text>5-amino-1-(5-phospho-D-ribosyl)imidazole-4-carboxylate + L-aspartate + ATP = (2S)-2-[5-amino-1-(5-phospho-beta-D-ribosyl)imidazole-4-carboxamido]succinate + ADP + phosphate + 2 H(+)</text>
        <dbReference type="Rhea" id="RHEA:22628"/>
        <dbReference type="ChEBI" id="CHEBI:15378"/>
        <dbReference type="ChEBI" id="CHEBI:29991"/>
        <dbReference type="ChEBI" id="CHEBI:30616"/>
        <dbReference type="ChEBI" id="CHEBI:43474"/>
        <dbReference type="ChEBI" id="CHEBI:58443"/>
        <dbReference type="ChEBI" id="CHEBI:77657"/>
        <dbReference type="ChEBI" id="CHEBI:456216"/>
        <dbReference type="EC" id="6.3.2.6"/>
    </reaction>
</comment>
<evidence type="ECO:0000259" key="12">
    <source>
        <dbReference type="Pfam" id="PF01259"/>
    </source>
</evidence>
<accession>A0A388TDT6</accession>
<protein>
    <recommendedName>
        <fullName evidence="4 11">Phosphoribosylaminoimidazole-succinocarboxamide synthase</fullName>
        <ecNumber evidence="3 11">6.3.2.6</ecNumber>
    </recommendedName>
    <alternativeName>
        <fullName evidence="9 11">SAICAR synthetase</fullName>
    </alternativeName>
</protein>
<comment type="pathway">
    <text evidence="1 11">Purine metabolism; IMP biosynthesis via de novo pathway; 5-amino-1-(5-phospho-D-ribosyl)imidazole-4-carboxamide from 5-amino-1-(5-phospho-D-ribosyl)imidazole-4-carboxylate: step 1/2.</text>
</comment>
<evidence type="ECO:0000256" key="11">
    <source>
        <dbReference type="HAMAP-Rule" id="MF_00137"/>
    </source>
</evidence>
<dbReference type="FunFam" id="3.30.470.20:FF:000015">
    <property type="entry name" value="Phosphoribosylaminoimidazole-succinocarboxamide synthase"/>
    <property type="match status" value="1"/>
</dbReference>
<dbReference type="UniPathway" id="UPA00074">
    <property type="reaction ID" value="UER00131"/>
</dbReference>
<evidence type="ECO:0000256" key="9">
    <source>
        <dbReference type="ARBA" id="ARBA00030409"/>
    </source>
</evidence>
<dbReference type="GO" id="GO:0005524">
    <property type="term" value="F:ATP binding"/>
    <property type="evidence" value="ECO:0007669"/>
    <property type="project" value="UniProtKB-KW"/>
</dbReference>
<keyword evidence="6 11" id="KW-0547">Nucleotide-binding</keyword>
<dbReference type="GO" id="GO:0005737">
    <property type="term" value="C:cytoplasm"/>
    <property type="evidence" value="ECO:0007669"/>
    <property type="project" value="TreeGrafter"/>
</dbReference>
<dbReference type="PROSITE" id="PS01058">
    <property type="entry name" value="SAICAR_SYNTHETASE_2"/>
    <property type="match status" value="1"/>
</dbReference>
<dbReference type="InterPro" id="IPR018236">
    <property type="entry name" value="SAICAR_synthetase_CS"/>
</dbReference>
<dbReference type="Proteomes" id="UP000269352">
    <property type="component" value="Unassembled WGS sequence"/>
</dbReference>
<sequence>MQPLTQFNLAVQPIKQGKVRALYDLGDKLLLAATDRLSAFDQIFAEGIPYKGQVLTGISRYWFERTAARIKNHFLSAELKDFPPEFQQKELSGRAMLVRKTKVVPIECIVRGYLEGSGWKDYQKTGALCGQQLPKNLRQGDRLPEPLFTPSTKADVGHDENISAAQMNSLIGQDLGEQIKQKSLELYALAAQDALAKGLIIADTKFEFGQDERGELILIDEVLTPDSSRFWDIKLYQPGQSQQSFDKQFVRDYLESIHWNKEPPVPALPPDLVQKTSEKYREAYERITGQKLI</sequence>
<dbReference type="InterPro" id="IPR028923">
    <property type="entry name" value="SAICAR_synt/ADE2_N"/>
</dbReference>
<dbReference type="AlphaFoldDB" id="A0A388TDT6"/>
<keyword evidence="7 11" id="KW-0658">Purine biosynthesis</keyword>
<dbReference type="PANTHER" id="PTHR43700:SF1">
    <property type="entry name" value="PHOSPHORIBOSYLAMINOIMIDAZOLE-SUCCINOCARBOXAMIDE SYNTHASE"/>
    <property type="match status" value="1"/>
</dbReference>
<dbReference type="EC" id="6.3.2.6" evidence="3 11"/>
<comment type="similarity">
    <text evidence="2 11">Belongs to the SAICAR synthetase family.</text>
</comment>
<dbReference type="Gene3D" id="3.30.200.20">
    <property type="entry name" value="Phosphorylase Kinase, domain 1"/>
    <property type="match status" value="1"/>
</dbReference>
<evidence type="ECO:0000256" key="7">
    <source>
        <dbReference type="ARBA" id="ARBA00022755"/>
    </source>
</evidence>
<dbReference type="PANTHER" id="PTHR43700">
    <property type="entry name" value="PHOSPHORIBOSYLAMINOIMIDAZOLE-SUCCINOCARBOXAMIDE SYNTHASE"/>
    <property type="match status" value="1"/>
</dbReference>
<dbReference type="Pfam" id="PF01259">
    <property type="entry name" value="SAICAR_synt"/>
    <property type="match status" value="1"/>
</dbReference>
<evidence type="ECO:0000256" key="6">
    <source>
        <dbReference type="ARBA" id="ARBA00022741"/>
    </source>
</evidence>
<dbReference type="Gene3D" id="3.30.470.20">
    <property type="entry name" value="ATP-grasp fold, B domain"/>
    <property type="match status" value="1"/>
</dbReference>
<evidence type="ECO:0000256" key="3">
    <source>
        <dbReference type="ARBA" id="ARBA00012217"/>
    </source>
</evidence>
<feature type="domain" description="SAICAR synthetase/ADE2 N-terminal" evidence="12">
    <location>
        <begin position="14"/>
        <end position="262"/>
    </location>
</feature>
<evidence type="ECO:0000313" key="13">
    <source>
        <dbReference type="EMBL" id="GBR74749.1"/>
    </source>
</evidence>
<proteinExistence type="inferred from homology"/>
<evidence type="ECO:0000256" key="2">
    <source>
        <dbReference type="ARBA" id="ARBA00010190"/>
    </source>
</evidence>
<dbReference type="HAMAP" id="MF_00137">
    <property type="entry name" value="SAICAR_synth"/>
    <property type="match status" value="1"/>
</dbReference>
<comment type="caution">
    <text evidence="13">The sequence shown here is derived from an EMBL/GenBank/DDBJ whole genome shotgun (WGS) entry which is preliminary data.</text>
</comment>
<evidence type="ECO:0000313" key="14">
    <source>
        <dbReference type="Proteomes" id="UP000269352"/>
    </source>
</evidence>